<evidence type="ECO:0000256" key="11">
    <source>
        <dbReference type="HAMAP-Rule" id="MF_00300"/>
    </source>
</evidence>
<keyword evidence="7 11" id="KW-0274">FAD</keyword>
<dbReference type="PANTHER" id="PTHR21085:SF0">
    <property type="entry name" value="CHORISMATE SYNTHASE"/>
    <property type="match status" value="1"/>
</dbReference>
<accession>A0A1H1U010</accession>
<dbReference type="PANTHER" id="PTHR21085">
    <property type="entry name" value="CHORISMATE SYNTHASE"/>
    <property type="match status" value="1"/>
</dbReference>
<dbReference type="InterPro" id="IPR020541">
    <property type="entry name" value="Chorismate_synthase_CS"/>
</dbReference>
<evidence type="ECO:0000256" key="8">
    <source>
        <dbReference type="ARBA" id="ARBA00022857"/>
    </source>
</evidence>
<dbReference type="PROSITE" id="PS00787">
    <property type="entry name" value="CHORISMATE_SYNTHASE_1"/>
    <property type="match status" value="1"/>
</dbReference>
<dbReference type="EC" id="4.2.3.5" evidence="3 11"/>
<organism evidence="13 14">
    <name type="scientific">Microterricola viridarii</name>
    <dbReference type="NCBI Taxonomy" id="412690"/>
    <lineage>
        <taxon>Bacteria</taxon>
        <taxon>Bacillati</taxon>
        <taxon>Actinomycetota</taxon>
        <taxon>Actinomycetes</taxon>
        <taxon>Micrococcales</taxon>
        <taxon>Microbacteriaceae</taxon>
        <taxon>Microterricola</taxon>
    </lineage>
</organism>
<comment type="pathway">
    <text evidence="1 11 12">Metabolic intermediate biosynthesis; chorismate biosynthesis; chorismate from D-erythrose 4-phosphate and phosphoenolpyruvate: step 7/7.</text>
</comment>
<comment type="function">
    <text evidence="11">Catalyzes the anti-1,4-elimination of the C-3 phosphate and the C-6 proR hydrogen from 5-enolpyruvylshikimate-3-phosphate (EPSP) to yield chorismate, which is the branch point compound that serves as the starting substrate for the three terminal pathways of aromatic amino acid biosynthesis. This reaction introduces a second double bond into the aromatic ring system.</text>
</comment>
<dbReference type="HAMAP" id="MF_00300">
    <property type="entry name" value="Chorismate_synth"/>
    <property type="match status" value="1"/>
</dbReference>
<dbReference type="FunFam" id="3.60.150.10:FF:000002">
    <property type="entry name" value="Chorismate synthase"/>
    <property type="match status" value="1"/>
</dbReference>
<comment type="cofactor">
    <cofactor evidence="11 12">
        <name>FMNH2</name>
        <dbReference type="ChEBI" id="CHEBI:57618"/>
    </cofactor>
    <text evidence="11 12">Reduced FMN (FMNH(2)).</text>
</comment>
<comment type="similarity">
    <text evidence="2 11 12">Belongs to the chorismate synthase family.</text>
</comment>
<dbReference type="GO" id="GO:0010181">
    <property type="term" value="F:FMN binding"/>
    <property type="evidence" value="ECO:0007669"/>
    <property type="project" value="TreeGrafter"/>
</dbReference>
<evidence type="ECO:0000256" key="3">
    <source>
        <dbReference type="ARBA" id="ARBA00013036"/>
    </source>
</evidence>
<keyword evidence="6 11" id="KW-0288">FMN</keyword>
<dbReference type="GO" id="GO:0009423">
    <property type="term" value="P:chorismate biosynthetic process"/>
    <property type="evidence" value="ECO:0007669"/>
    <property type="project" value="UniProtKB-UniRule"/>
</dbReference>
<feature type="binding site" evidence="11">
    <location>
        <begin position="314"/>
        <end position="318"/>
    </location>
    <ligand>
        <name>FMN</name>
        <dbReference type="ChEBI" id="CHEBI:58210"/>
    </ligand>
</feature>
<feature type="binding site" evidence="11">
    <location>
        <position position="40"/>
    </location>
    <ligand>
        <name>NADP(+)</name>
        <dbReference type="ChEBI" id="CHEBI:58349"/>
    </ligand>
</feature>
<dbReference type="Gene3D" id="3.60.150.10">
    <property type="entry name" value="Chorismate synthase AroC"/>
    <property type="match status" value="1"/>
</dbReference>
<protein>
    <recommendedName>
        <fullName evidence="3 11">Chorismate synthase</fullName>
        <shortName evidence="11">CS</shortName>
        <ecNumber evidence="3 11">4.2.3.5</ecNumber>
    </recommendedName>
    <alternativeName>
        <fullName evidence="11">5-enolpyruvylshikimate-3-phosphate phospholyase</fullName>
    </alternativeName>
</protein>
<dbReference type="PROSITE" id="PS00789">
    <property type="entry name" value="CHORISMATE_SYNTHASE_3"/>
    <property type="match status" value="1"/>
</dbReference>
<dbReference type="InterPro" id="IPR035904">
    <property type="entry name" value="Chorismate_synth_AroC_sf"/>
</dbReference>
<proteinExistence type="inferred from homology"/>
<feature type="binding site" evidence="11">
    <location>
        <position position="340"/>
    </location>
    <ligand>
        <name>FMN</name>
        <dbReference type="ChEBI" id="CHEBI:58210"/>
    </ligand>
</feature>
<dbReference type="NCBIfam" id="NF003793">
    <property type="entry name" value="PRK05382.1"/>
    <property type="match status" value="1"/>
</dbReference>
<evidence type="ECO:0000256" key="12">
    <source>
        <dbReference type="RuleBase" id="RU000605"/>
    </source>
</evidence>
<keyword evidence="9 11" id="KW-0057">Aromatic amino acid biosynthesis</keyword>
<feature type="binding site" evidence="11">
    <location>
        <begin position="255"/>
        <end position="256"/>
    </location>
    <ligand>
        <name>FMN</name>
        <dbReference type="ChEBI" id="CHEBI:58210"/>
    </ligand>
</feature>
<keyword evidence="14" id="KW-1185">Reference proteome</keyword>
<feature type="binding site" evidence="11">
    <location>
        <position position="46"/>
    </location>
    <ligand>
        <name>NADP(+)</name>
        <dbReference type="ChEBI" id="CHEBI:58349"/>
    </ligand>
</feature>
<dbReference type="PROSITE" id="PS00788">
    <property type="entry name" value="CHORISMATE_SYNTHASE_2"/>
    <property type="match status" value="1"/>
</dbReference>
<dbReference type="InterPro" id="IPR000453">
    <property type="entry name" value="Chorismate_synth"/>
</dbReference>
<dbReference type="OrthoDB" id="9771806at2"/>
<dbReference type="RefSeq" id="WP_083363807.1">
    <property type="nucleotide sequence ID" value="NZ_LT629742.1"/>
</dbReference>
<evidence type="ECO:0000256" key="10">
    <source>
        <dbReference type="ARBA" id="ARBA00023239"/>
    </source>
</evidence>
<gene>
    <name evidence="11" type="primary">aroC</name>
    <name evidence="13" type="ORF">SAMN04489834_1890</name>
</gene>
<feature type="binding site" evidence="11">
    <location>
        <position position="299"/>
    </location>
    <ligand>
        <name>FMN</name>
        <dbReference type="ChEBI" id="CHEBI:58210"/>
    </ligand>
</feature>
<evidence type="ECO:0000256" key="4">
    <source>
        <dbReference type="ARBA" id="ARBA00022605"/>
    </source>
</evidence>
<dbReference type="GO" id="GO:0009073">
    <property type="term" value="P:aromatic amino acid family biosynthetic process"/>
    <property type="evidence" value="ECO:0007669"/>
    <property type="project" value="UniProtKB-KW"/>
</dbReference>
<evidence type="ECO:0000313" key="14">
    <source>
        <dbReference type="Proteomes" id="UP000181956"/>
    </source>
</evidence>
<dbReference type="NCBIfam" id="TIGR00033">
    <property type="entry name" value="aroC"/>
    <property type="match status" value="1"/>
</dbReference>
<dbReference type="AlphaFoldDB" id="A0A1H1U010"/>
<dbReference type="Proteomes" id="UP000181956">
    <property type="component" value="Chromosome I"/>
</dbReference>
<evidence type="ECO:0000313" key="13">
    <source>
        <dbReference type="EMBL" id="SDS65895.1"/>
    </source>
</evidence>
<dbReference type="GO" id="GO:0005829">
    <property type="term" value="C:cytosol"/>
    <property type="evidence" value="ECO:0007669"/>
    <property type="project" value="TreeGrafter"/>
</dbReference>
<evidence type="ECO:0000256" key="6">
    <source>
        <dbReference type="ARBA" id="ARBA00022643"/>
    </source>
</evidence>
<dbReference type="UniPathway" id="UPA00053">
    <property type="reaction ID" value="UER00090"/>
</dbReference>
<evidence type="ECO:0000256" key="2">
    <source>
        <dbReference type="ARBA" id="ARBA00008014"/>
    </source>
</evidence>
<evidence type="ECO:0000256" key="7">
    <source>
        <dbReference type="ARBA" id="ARBA00022827"/>
    </source>
</evidence>
<dbReference type="Pfam" id="PF01264">
    <property type="entry name" value="Chorismate_synt"/>
    <property type="match status" value="1"/>
</dbReference>
<evidence type="ECO:0000256" key="9">
    <source>
        <dbReference type="ARBA" id="ARBA00023141"/>
    </source>
</evidence>
<dbReference type="GO" id="GO:0004107">
    <property type="term" value="F:chorismate synthase activity"/>
    <property type="evidence" value="ECO:0007669"/>
    <property type="project" value="UniProtKB-UniRule"/>
</dbReference>
<name>A0A1H1U010_9MICO</name>
<comment type="catalytic activity">
    <reaction evidence="11 12">
        <text>5-O-(1-carboxyvinyl)-3-phosphoshikimate = chorismate + phosphate</text>
        <dbReference type="Rhea" id="RHEA:21020"/>
        <dbReference type="ChEBI" id="CHEBI:29748"/>
        <dbReference type="ChEBI" id="CHEBI:43474"/>
        <dbReference type="ChEBI" id="CHEBI:57701"/>
        <dbReference type="EC" id="4.2.3.5"/>
    </reaction>
</comment>
<keyword evidence="5 11" id="KW-0285">Flavoprotein</keyword>
<keyword evidence="4 11" id="KW-0028">Amino-acid biosynthesis</keyword>
<dbReference type="GO" id="GO:0008652">
    <property type="term" value="P:amino acid biosynthetic process"/>
    <property type="evidence" value="ECO:0007669"/>
    <property type="project" value="UniProtKB-KW"/>
</dbReference>
<dbReference type="PIRSF" id="PIRSF001456">
    <property type="entry name" value="Chorismate_synth"/>
    <property type="match status" value="1"/>
</dbReference>
<reference evidence="14" key="1">
    <citation type="submission" date="2016-10" db="EMBL/GenBank/DDBJ databases">
        <authorList>
            <person name="Varghese N."/>
            <person name="Submissions S."/>
        </authorList>
    </citation>
    <scope>NUCLEOTIDE SEQUENCE [LARGE SCALE GENOMIC DNA]</scope>
    <source>
        <strain evidence="14">DSM 21772</strain>
    </source>
</reference>
<dbReference type="STRING" id="412690.SAMN04489834_1890"/>
<comment type="subunit">
    <text evidence="11">Homotetramer.</text>
</comment>
<sequence>MLRWLTAGESHGPELIAVIEGLPAGVPIALDDIRADLARRKLGYGRGARMKFEQDELNISGGVRHGQSLGSPVALRIGNSEWPKWKDVMSAEPIDESKLGRGRGAALTRPRPGHADLVGMQKYDFDEARPVLERASARETAARVALGAVARSFLSELGIRLVSHTLSIGPVRVPEGSALPTPDDVDALDADPLRCFDPATSTLMVAEVDDAHKEGDTLGGVVEVLAYGVPPGLGSYVHGDRRLDAQLSSALMGIQAIKGVEVGDGFLTTTRRGSQAHDELFVDGGEIVRASDKAGGIEGGMSTGTLLRVRAGMKPIATVPHSLRTVDVATGEAASAHHQRSDVCAVPAAGVVAEAMVALTLANAMLEKFGGDSIGETRRNLDGYLAAIPSRLATGSASRAVD</sequence>
<evidence type="ECO:0000256" key="1">
    <source>
        <dbReference type="ARBA" id="ARBA00005044"/>
    </source>
</evidence>
<dbReference type="SUPFAM" id="SSF103263">
    <property type="entry name" value="Chorismate synthase, AroC"/>
    <property type="match status" value="1"/>
</dbReference>
<feature type="binding site" evidence="11">
    <location>
        <begin position="134"/>
        <end position="136"/>
    </location>
    <ligand>
        <name>FMN</name>
        <dbReference type="ChEBI" id="CHEBI:58210"/>
    </ligand>
</feature>
<keyword evidence="8 11" id="KW-0521">NADP</keyword>
<keyword evidence="10 11" id="KW-0456">Lyase</keyword>
<dbReference type="CDD" id="cd07304">
    <property type="entry name" value="Chorismate_synthase"/>
    <property type="match status" value="1"/>
</dbReference>
<evidence type="ECO:0000256" key="5">
    <source>
        <dbReference type="ARBA" id="ARBA00022630"/>
    </source>
</evidence>
<dbReference type="EMBL" id="LT629742">
    <property type="protein sequence ID" value="SDS65895.1"/>
    <property type="molecule type" value="Genomic_DNA"/>
</dbReference>